<keyword evidence="2" id="KW-1185">Reference proteome</keyword>
<evidence type="ECO:0000313" key="1">
    <source>
        <dbReference type="EMBL" id="EQA45641.1"/>
    </source>
</evidence>
<name>T0FCR1_9LEPT</name>
<dbReference type="Proteomes" id="UP000015454">
    <property type="component" value="Unassembled WGS sequence"/>
</dbReference>
<reference evidence="1" key="1">
    <citation type="submission" date="2013-05" db="EMBL/GenBank/DDBJ databases">
        <authorList>
            <person name="Harkins D.M."/>
            <person name="Durkin A.S."/>
            <person name="Brinkac L.M."/>
            <person name="Haft D.H."/>
            <person name="Selengut J.D."/>
            <person name="Sanka R."/>
            <person name="DePew J."/>
            <person name="Purushe J."/>
            <person name="Hartskeerl R.A."/>
            <person name="Ahmed A."/>
            <person name="van der Linden H."/>
            <person name="Goris M.G.A."/>
            <person name="Vinetz J.M."/>
            <person name="Sutton G.G."/>
            <person name="Nierman W.C."/>
            <person name="Fouts D.E."/>
        </authorList>
    </citation>
    <scope>NUCLEOTIDE SEQUENCE [LARGE SCALE GENOMIC DNA]</scope>
    <source>
        <strain evidence="1">5399</strain>
    </source>
</reference>
<organism evidence="1 2">
    <name type="scientific">Leptospira broomii serovar Hurstbridge str. 5399</name>
    <dbReference type="NCBI Taxonomy" id="1049789"/>
    <lineage>
        <taxon>Bacteria</taxon>
        <taxon>Pseudomonadati</taxon>
        <taxon>Spirochaetota</taxon>
        <taxon>Spirochaetia</taxon>
        <taxon>Leptospirales</taxon>
        <taxon>Leptospiraceae</taxon>
        <taxon>Leptospira</taxon>
    </lineage>
</organism>
<accession>T0FCR1</accession>
<evidence type="ECO:0000313" key="2">
    <source>
        <dbReference type="Proteomes" id="UP000015454"/>
    </source>
</evidence>
<sequence>MNDTGIMYPKFFNRVGIIQADSLQFGYHKYSSNLFQVLSHMYTNFSVRSIKANTRVNRAIQIKVLIVAKEMHCYERL</sequence>
<comment type="caution">
    <text evidence="1">The sequence shown here is derived from an EMBL/GenBank/DDBJ whole genome shotgun (WGS) entry which is preliminary data.</text>
</comment>
<proteinExistence type="predicted"/>
<dbReference type="AlphaFoldDB" id="T0FCR1"/>
<gene>
    <name evidence="1" type="ORF">LEP1GSC050_4197</name>
</gene>
<dbReference type="STRING" id="1049789.LEP1GSC050_4197"/>
<dbReference type="EMBL" id="AHMO02000008">
    <property type="protein sequence ID" value="EQA45641.1"/>
    <property type="molecule type" value="Genomic_DNA"/>
</dbReference>
<protein>
    <submittedName>
        <fullName evidence="1">Uncharacterized protein</fullName>
    </submittedName>
</protein>